<accession>A0ABS9WA08</accession>
<dbReference type="EMBL" id="JALBUU010000094">
    <property type="protein sequence ID" value="MCI0756136.1"/>
    <property type="molecule type" value="Genomic_DNA"/>
</dbReference>
<dbReference type="RefSeq" id="WP_241793788.1">
    <property type="nucleotide sequence ID" value="NZ_JALBUU010000094.1"/>
</dbReference>
<keyword evidence="2" id="KW-1185">Reference proteome</keyword>
<comment type="caution">
    <text evidence="1">The sequence shown here is derived from an EMBL/GenBank/DDBJ whole genome shotgun (WGS) entry which is preliminary data.</text>
</comment>
<gene>
    <name evidence="1" type="ORF">MON41_20975</name>
</gene>
<evidence type="ECO:0000313" key="2">
    <source>
        <dbReference type="Proteomes" id="UP001201985"/>
    </source>
</evidence>
<proteinExistence type="predicted"/>
<protein>
    <submittedName>
        <fullName evidence="1">Uncharacterized protein</fullName>
    </submittedName>
</protein>
<organism evidence="1 2">
    <name type="scientific">Teichococcus vastitatis</name>
    <dbReference type="NCBI Taxonomy" id="2307076"/>
    <lineage>
        <taxon>Bacteria</taxon>
        <taxon>Pseudomonadati</taxon>
        <taxon>Pseudomonadota</taxon>
        <taxon>Alphaproteobacteria</taxon>
        <taxon>Acetobacterales</taxon>
        <taxon>Roseomonadaceae</taxon>
        <taxon>Roseomonas</taxon>
    </lineage>
</organism>
<dbReference type="Proteomes" id="UP001201985">
    <property type="component" value="Unassembled WGS sequence"/>
</dbReference>
<sequence>MFCVTERDAAAIRQAFLKDGKFAATVELRRRFVGITSNADARRSVQMILGWPSATTVLAEASNDRRDGGMVDAMPPPSF</sequence>
<evidence type="ECO:0000313" key="1">
    <source>
        <dbReference type="EMBL" id="MCI0756136.1"/>
    </source>
</evidence>
<reference evidence="1 2" key="1">
    <citation type="submission" date="2022-03" db="EMBL/GenBank/DDBJ databases">
        <title>Complete genome analysis of Roseomonas KG 17.1 : a prolific producer of plant growth promoters.</title>
        <authorList>
            <person name="Saadouli I."/>
            <person name="Najjari A."/>
            <person name="Mosbah A."/>
            <person name="Ouzari H.I."/>
        </authorList>
    </citation>
    <scope>NUCLEOTIDE SEQUENCE [LARGE SCALE GENOMIC DNA]</scope>
    <source>
        <strain evidence="1 2">KG17-1</strain>
    </source>
</reference>
<name>A0ABS9WA08_9PROT</name>